<dbReference type="EMBL" id="JAMPLM010000096">
    <property type="protein sequence ID" value="MEP1062822.1"/>
    <property type="molecule type" value="Genomic_DNA"/>
</dbReference>
<proteinExistence type="predicted"/>
<protein>
    <submittedName>
        <fullName evidence="1">Uncharacterized protein</fullName>
    </submittedName>
</protein>
<comment type="caution">
    <text evidence="1">The sequence shown here is derived from an EMBL/GenBank/DDBJ whole genome shotgun (WGS) entry which is preliminary data.</text>
</comment>
<name>A0ABV0KUH5_9CYAN</name>
<dbReference type="Proteomes" id="UP001476950">
    <property type="component" value="Unassembled WGS sequence"/>
</dbReference>
<accession>A0ABV0KUH5</accession>
<evidence type="ECO:0000313" key="1">
    <source>
        <dbReference type="EMBL" id="MEP1062822.1"/>
    </source>
</evidence>
<evidence type="ECO:0000313" key="2">
    <source>
        <dbReference type="Proteomes" id="UP001476950"/>
    </source>
</evidence>
<organism evidence="1 2">
    <name type="scientific">Stenomitos frigidus AS-A4</name>
    <dbReference type="NCBI Taxonomy" id="2933935"/>
    <lineage>
        <taxon>Bacteria</taxon>
        <taxon>Bacillati</taxon>
        <taxon>Cyanobacteriota</taxon>
        <taxon>Cyanophyceae</taxon>
        <taxon>Leptolyngbyales</taxon>
        <taxon>Leptolyngbyaceae</taxon>
        <taxon>Stenomitos</taxon>
    </lineage>
</organism>
<keyword evidence="2" id="KW-1185">Reference proteome</keyword>
<gene>
    <name evidence="1" type="ORF">NDI38_31080</name>
</gene>
<dbReference type="RefSeq" id="WP_190449205.1">
    <property type="nucleotide sequence ID" value="NZ_JAMPLM010000096.1"/>
</dbReference>
<reference evidence="1 2" key="1">
    <citation type="submission" date="2022-04" db="EMBL/GenBank/DDBJ databases">
        <title>Positive selection, recombination, and allopatry shape intraspecific diversity of widespread and dominant cyanobacteria.</title>
        <authorList>
            <person name="Wei J."/>
            <person name="Shu W."/>
            <person name="Hu C."/>
        </authorList>
    </citation>
    <scope>NUCLEOTIDE SEQUENCE [LARGE SCALE GENOMIC DNA]</scope>
    <source>
        <strain evidence="1 2">AS-A4</strain>
    </source>
</reference>
<sequence>MDEKFPTKRVNSADTRTRTQLLGLPKLTPFSNDPSAYWYAVTAKSLERF</sequence>